<dbReference type="EMBL" id="HBUF01392188">
    <property type="protein sequence ID" value="CAG6734288.1"/>
    <property type="molecule type" value="Transcribed_RNA"/>
</dbReference>
<sequence length="106" mass="11715">MLCKIIHRSNDVSVFRIVIHRGVSLLSVIHRGLVFPQVLHRGIGCNVISWGESYGGWKGLRSILCVFLAAEDLFVVVGETLVDESNDGKGETKQEEKKHAQCVVKG</sequence>
<organism evidence="2">
    <name type="scientific">Cacopsylla melanoneura</name>
    <dbReference type="NCBI Taxonomy" id="428564"/>
    <lineage>
        <taxon>Eukaryota</taxon>
        <taxon>Metazoa</taxon>
        <taxon>Ecdysozoa</taxon>
        <taxon>Arthropoda</taxon>
        <taxon>Hexapoda</taxon>
        <taxon>Insecta</taxon>
        <taxon>Pterygota</taxon>
        <taxon>Neoptera</taxon>
        <taxon>Paraneoptera</taxon>
        <taxon>Hemiptera</taxon>
        <taxon>Sternorrhyncha</taxon>
        <taxon>Psylloidea</taxon>
        <taxon>Psyllidae</taxon>
        <taxon>Psyllinae</taxon>
        <taxon>Cacopsylla</taxon>
    </lineage>
</organism>
<evidence type="ECO:0000313" key="2">
    <source>
        <dbReference type="EMBL" id="CAG6734289.1"/>
    </source>
</evidence>
<protein>
    <submittedName>
        <fullName evidence="2">Uncharacterized protein</fullName>
    </submittedName>
</protein>
<proteinExistence type="predicted"/>
<reference evidence="2" key="1">
    <citation type="submission" date="2021-05" db="EMBL/GenBank/DDBJ databases">
        <authorList>
            <person name="Alioto T."/>
            <person name="Alioto T."/>
            <person name="Gomez Garrido J."/>
        </authorList>
    </citation>
    <scope>NUCLEOTIDE SEQUENCE</scope>
</reference>
<accession>A0A8D8YT33</accession>
<dbReference type="AlphaFoldDB" id="A0A8D8YT33"/>
<evidence type="ECO:0000256" key="1">
    <source>
        <dbReference type="SAM" id="MobiDB-lite"/>
    </source>
</evidence>
<feature type="compositionally biased region" description="Basic and acidic residues" evidence="1">
    <location>
        <begin position="86"/>
        <end position="99"/>
    </location>
</feature>
<name>A0A8D8YT33_9HEMI</name>
<feature type="region of interest" description="Disordered" evidence="1">
    <location>
        <begin position="84"/>
        <end position="106"/>
    </location>
</feature>
<dbReference type="EMBL" id="HBUF01392189">
    <property type="protein sequence ID" value="CAG6734289.1"/>
    <property type="molecule type" value="Transcribed_RNA"/>
</dbReference>